<proteinExistence type="predicted"/>
<organism evidence="1 2">
    <name type="scientific">Caerostris extrusa</name>
    <name type="common">Bark spider</name>
    <name type="synonym">Caerostris bankana</name>
    <dbReference type="NCBI Taxonomy" id="172846"/>
    <lineage>
        <taxon>Eukaryota</taxon>
        <taxon>Metazoa</taxon>
        <taxon>Ecdysozoa</taxon>
        <taxon>Arthropoda</taxon>
        <taxon>Chelicerata</taxon>
        <taxon>Arachnida</taxon>
        <taxon>Araneae</taxon>
        <taxon>Araneomorphae</taxon>
        <taxon>Entelegynae</taxon>
        <taxon>Araneoidea</taxon>
        <taxon>Araneidae</taxon>
        <taxon>Caerostris</taxon>
    </lineage>
</organism>
<keyword evidence="2" id="KW-1185">Reference proteome</keyword>
<dbReference type="Proteomes" id="UP001054945">
    <property type="component" value="Unassembled WGS sequence"/>
</dbReference>
<dbReference type="EMBL" id="BPLR01006279">
    <property type="protein sequence ID" value="GIY08695.1"/>
    <property type="molecule type" value="Genomic_DNA"/>
</dbReference>
<dbReference type="AlphaFoldDB" id="A0AAV4QHR9"/>
<protein>
    <submittedName>
        <fullName evidence="1">Speckle-type POZ protein</fullName>
    </submittedName>
</protein>
<name>A0AAV4QHR9_CAEEX</name>
<comment type="caution">
    <text evidence="1">The sequence shown here is derived from an EMBL/GenBank/DDBJ whole genome shotgun (WGS) entry which is preliminary data.</text>
</comment>
<sequence length="233" mass="26749">MSLLFDGSFPLIEETESISSEKGNEIKIIRELRDTFLNRPRILSNGDTLTICCEIWKHCRDNIAIKSSSVIDNKSLFGEDFQAVYEEVSRISQGISKIQDLNPVKFYAKTQMQVERKTFVYLVKDSSILQKPHNESFTIHSTSDLTPPLLLTINFSEHLSKTEFYILISDGHLFNPSETLVWRIAIGNWNFPTEQKLDLNFSDEELSLRFELDICNGTEISSIEKVIYATRKG</sequence>
<evidence type="ECO:0000313" key="2">
    <source>
        <dbReference type="Proteomes" id="UP001054945"/>
    </source>
</evidence>
<reference evidence="1 2" key="1">
    <citation type="submission" date="2021-06" db="EMBL/GenBank/DDBJ databases">
        <title>Caerostris extrusa draft genome.</title>
        <authorList>
            <person name="Kono N."/>
            <person name="Arakawa K."/>
        </authorList>
    </citation>
    <scope>NUCLEOTIDE SEQUENCE [LARGE SCALE GENOMIC DNA]</scope>
</reference>
<evidence type="ECO:0000313" key="1">
    <source>
        <dbReference type="EMBL" id="GIY08695.1"/>
    </source>
</evidence>
<gene>
    <name evidence="1" type="primary">spop_119</name>
    <name evidence="1" type="ORF">CEXT_45941</name>
</gene>
<accession>A0AAV4QHR9</accession>